<feature type="compositionally biased region" description="Polar residues" evidence="2">
    <location>
        <begin position="233"/>
        <end position="244"/>
    </location>
</feature>
<organism evidence="5 6">
    <name type="scientific">Paenibacillus riograndensis</name>
    <dbReference type="NCBI Taxonomy" id="483937"/>
    <lineage>
        <taxon>Bacteria</taxon>
        <taxon>Bacillati</taxon>
        <taxon>Bacillota</taxon>
        <taxon>Bacilli</taxon>
        <taxon>Bacillales</taxon>
        <taxon>Paenibacillaceae</taxon>
        <taxon>Paenibacillus</taxon>
        <taxon>Paenibacillus sonchi group</taxon>
    </lineage>
</organism>
<dbReference type="InterPro" id="IPR022385">
    <property type="entry name" value="Rhs_assc_core"/>
</dbReference>
<dbReference type="Pfam" id="PF15633">
    <property type="entry name" value="Tox-ART-HYD1"/>
    <property type="match status" value="1"/>
</dbReference>
<dbReference type="Gene3D" id="3.90.228.10">
    <property type="match status" value="1"/>
</dbReference>
<keyword evidence="6" id="KW-1185">Reference proteome</keyword>
<sequence length="382" mass="42567">MIQSDLSKTYYGVGMCYLKTNGDTQFQELQYECEVISEKIVSSVFVDQANFVREDQVLVKKDKKNNSVTDYYYLYNGHGDVVQIVDTSGAVINNYTYDEWGNITSQVEGTSNSFKYTGEVYDPETGLYYLRARYYDPSMGRFLNEDTVEGQINNPLTQNLYTYVGNNPLKYTDPSGKCFWDACVLEGAAAAALVEGAIFVIGASSILIWNHSNAAPVEVPRTDAPKLTVIQGGKNNKSNSNQTKPVAPPVTQTDKNEDRNKDRLILYHYTTKKGYEGIMSSGVIYPSTTAKRPKDARLGDGVYFTDVAPNSISYKELSQILYLNENQTQNTLYYVAIDVTDLVLEYGRAHIFATLTDTPLKITGRVVSGGFNNGTNSRNLTP</sequence>
<dbReference type="RefSeq" id="WP_060859550.1">
    <property type="nucleotide sequence ID" value="NZ_LIRB01000106.1"/>
</dbReference>
<keyword evidence="1" id="KW-0677">Repeat</keyword>
<reference evidence="5 6" key="1">
    <citation type="submission" date="2015-08" db="EMBL/GenBank/DDBJ databases">
        <title>Genomes of Paenibacillus riograndensis.</title>
        <authorList>
            <person name="Sant'Anna F.H."/>
            <person name="Souza R."/>
            <person name="Ambrosini A."/>
            <person name="Bach E."/>
            <person name="Fernandes G."/>
            <person name="Balsanelli E."/>
            <person name="Baura V.A."/>
            <person name="Pedrosa F.O."/>
            <person name="Souza E.M."/>
            <person name="Passaglia L."/>
        </authorList>
    </citation>
    <scope>NUCLEOTIDE SEQUENCE [LARGE SCALE GENOMIC DNA]</scope>
    <source>
        <strain evidence="5 6">CAS34</strain>
    </source>
</reference>
<accession>A0A132U8Y0</accession>
<dbReference type="EMBL" id="LIRB01000106">
    <property type="protein sequence ID" value="KWX79968.1"/>
    <property type="molecule type" value="Genomic_DNA"/>
</dbReference>
<dbReference type="InterPro" id="IPR028920">
    <property type="entry name" value="Tox-ART-HYD1_dom"/>
</dbReference>
<dbReference type="NCBIfam" id="TIGR03696">
    <property type="entry name" value="Rhs_assc_core"/>
    <property type="match status" value="1"/>
</dbReference>
<dbReference type="SUPFAM" id="SSF56399">
    <property type="entry name" value="ADP-ribosylation"/>
    <property type="match status" value="1"/>
</dbReference>
<protein>
    <submittedName>
        <fullName evidence="5">Uncharacterized protein</fullName>
    </submittedName>
</protein>
<dbReference type="PANTHER" id="PTHR32305:SF15">
    <property type="entry name" value="PROTEIN RHSA-RELATED"/>
    <property type="match status" value="1"/>
</dbReference>
<dbReference type="PATRIC" id="fig|483937.3.peg.4754"/>
<feature type="domain" description="Teneurin-like YD-shell" evidence="4">
    <location>
        <begin position="67"/>
        <end position="168"/>
    </location>
</feature>
<proteinExistence type="predicted"/>
<evidence type="ECO:0000259" key="4">
    <source>
        <dbReference type="Pfam" id="PF25023"/>
    </source>
</evidence>
<dbReference type="Pfam" id="PF25023">
    <property type="entry name" value="TEN_YD-shell"/>
    <property type="match status" value="1"/>
</dbReference>
<dbReference type="PANTHER" id="PTHR32305">
    <property type="match status" value="1"/>
</dbReference>
<evidence type="ECO:0000259" key="3">
    <source>
        <dbReference type="Pfam" id="PF15633"/>
    </source>
</evidence>
<evidence type="ECO:0000256" key="2">
    <source>
        <dbReference type="SAM" id="MobiDB-lite"/>
    </source>
</evidence>
<gene>
    <name evidence="5" type="ORF">AMQ84_05095</name>
</gene>
<feature type="domain" description="Tox-ART-HYD1" evidence="3">
    <location>
        <begin position="266"/>
        <end position="365"/>
    </location>
</feature>
<comment type="caution">
    <text evidence="5">The sequence shown here is derived from an EMBL/GenBank/DDBJ whole genome shotgun (WGS) entry which is preliminary data.</text>
</comment>
<dbReference type="Proteomes" id="UP000070475">
    <property type="component" value="Unassembled WGS sequence"/>
</dbReference>
<dbReference type="AlphaFoldDB" id="A0A132U8Y0"/>
<evidence type="ECO:0000313" key="6">
    <source>
        <dbReference type="Proteomes" id="UP000070475"/>
    </source>
</evidence>
<dbReference type="Gene3D" id="2.180.10.10">
    <property type="entry name" value="RHS repeat-associated core"/>
    <property type="match status" value="1"/>
</dbReference>
<evidence type="ECO:0000313" key="5">
    <source>
        <dbReference type="EMBL" id="KWX79968.1"/>
    </source>
</evidence>
<dbReference type="InterPro" id="IPR056823">
    <property type="entry name" value="TEN-like_YD-shell"/>
</dbReference>
<dbReference type="OrthoDB" id="9816549at2"/>
<feature type="region of interest" description="Disordered" evidence="2">
    <location>
        <begin position="230"/>
        <end position="257"/>
    </location>
</feature>
<name>A0A132U8Y0_9BACL</name>
<dbReference type="InterPro" id="IPR050708">
    <property type="entry name" value="T6SS_VgrG/RHS"/>
</dbReference>
<evidence type="ECO:0000256" key="1">
    <source>
        <dbReference type="ARBA" id="ARBA00022737"/>
    </source>
</evidence>